<sequence>MSGPLVAPGELRTVADLAFLGADSRADELEIDLHEVKWVAPAGVVALLAQCLGAQRAGRRAAVRLPRDPAVLAYFDRIGMYDELVVNGWSVAPGARAPAAYRIHHHVPVMRITDFAELEEMGIRLEGVLRAAGLASLIEPIFTVASELSGNARDHGSDCYAVLQTHTGRTSGTPGVHLAVADFGPGFAANLRPVLGDLPPEECIARAFEEGITSRAEPYRGYGLHHVALAIGAIPGATLDIASGGGLVSLSNSRMQASPFAHLPFTVASAYFPVPLLDTEVGHGAAPER</sequence>
<gene>
    <name evidence="1" type="ORF">A9A59_0627</name>
</gene>
<accession>A0A2A9HE64</accession>
<evidence type="ECO:0000313" key="1">
    <source>
        <dbReference type="EMBL" id="PFG73431.1"/>
    </source>
</evidence>
<reference evidence="1 2" key="1">
    <citation type="submission" date="2017-09" db="EMBL/GenBank/DDBJ databases">
        <title>Sequencing the genomes of two abundant thermophiles in Great Basin hot springs: Thermocrinis jamiesonii and novel Chloroflexi Thermoflexus hugenholtzii.</title>
        <authorList>
            <person name="Hedlund B."/>
        </authorList>
    </citation>
    <scope>NUCLEOTIDE SEQUENCE [LARGE SCALE GENOMIC DNA]</scope>
    <source>
        <strain evidence="1 2">G233</strain>
    </source>
</reference>
<name>A0A2A9HE64_TEPT2</name>
<dbReference type="Gene3D" id="3.30.565.10">
    <property type="entry name" value="Histidine kinase-like ATPase, C-terminal domain"/>
    <property type="match status" value="1"/>
</dbReference>
<organism evidence="1 2">
    <name type="scientific">Tepidiforma thermophila (strain KCTC 52669 / CGMCC 1.13589 / G233)</name>
    <dbReference type="NCBI Taxonomy" id="2761530"/>
    <lineage>
        <taxon>Bacteria</taxon>
        <taxon>Bacillati</taxon>
        <taxon>Chloroflexota</taxon>
        <taxon>Tepidiformia</taxon>
        <taxon>Tepidiformales</taxon>
        <taxon>Tepidiformaceae</taxon>
        <taxon>Tepidiforma</taxon>
    </lineage>
</organism>
<dbReference type="Proteomes" id="UP000223071">
    <property type="component" value="Unassembled WGS sequence"/>
</dbReference>
<proteinExistence type="predicted"/>
<protein>
    <recommendedName>
        <fullName evidence="3">STAS domain-containing protein</fullName>
    </recommendedName>
</protein>
<evidence type="ECO:0000313" key="2">
    <source>
        <dbReference type="Proteomes" id="UP000223071"/>
    </source>
</evidence>
<evidence type="ECO:0008006" key="3">
    <source>
        <dbReference type="Google" id="ProtNLM"/>
    </source>
</evidence>
<dbReference type="EMBL" id="PDJQ01000001">
    <property type="protein sequence ID" value="PFG73431.1"/>
    <property type="molecule type" value="Genomic_DNA"/>
</dbReference>
<comment type="caution">
    <text evidence="1">The sequence shown here is derived from an EMBL/GenBank/DDBJ whole genome shotgun (WGS) entry which is preliminary data.</text>
</comment>
<dbReference type="InterPro" id="IPR036890">
    <property type="entry name" value="HATPase_C_sf"/>
</dbReference>
<keyword evidence="2" id="KW-1185">Reference proteome</keyword>
<dbReference type="SUPFAM" id="SSF55874">
    <property type="entry name" value="ATPase domain of HSP90 chaperone/DNA topoisomerase II/histidine kinase"/>
    <property type="match status" value="1"/>
</dbReference>
<dbReference type="RefSeq" id="WP_133117491.1">
    <property type="nucleotide sequence ID" value="NZ_PDJQ01000001.1"/>
</dbReference>
<dbReference type="AlphaFoldDB" id="A0A2A9HE64"/>